<proteinExistence type="predicted"/>
<dbReference type="Proteomes" id="UP000275846">
    <property type="component" value="Unassembled WGS sequence"/>
</dbReference>
<protein>
    <submittedName>
        <fullName evidence="3 5">Uncharacterized protein</fullName>
    </submittedName>
</protein>
<organism evidence="5">
    <name type="scientific">Schistocephalus solidus</name>
    <name type="common">Tapeworm</name>
    <dbReference type="NCBI Taxonomy" id="70667"/>
    <lineage>
        <taxon>Eukaryota</taxon>
        <taxon>Metazoa</taxon>
        <taxon>Spiralia</taxon>
        <taxon>Lophotrochozoa</taxon>
        <taxon>Platyhelminthes</taxon>
        <taxon>Cestoda</taxon>
        <taxon>Eucestoda</taxon>
        <taxon>Diphyllobothriidea</taxon>
        <taxon>Diphyllobothriidae</taxon>
        <taxon>Schistocephalus</taxon>
    </lineage>
</organism>
<feature type="compositionally biased region" description="Low complexity" evidence="2">
    <location>
        <begin position="120"/>
        <end position="131"/>
    </location>
</feature>
<feature type="compositionally biased region" description="Polar residues" evidence="2">
    <location>
        <begin position="436"/>
        <end position="457"/>
    </location>
</feature>
<keyword evidence="1" id="KW-0175">Coiled coil</keyword>
<dbReference type="PANTHER" id="PTHR47027">
    <property type="entry name" value="REVERSE TRANSCRIPTASE DOMAIN-CONTAINING PROTEIN"/>
    <property type="match status" value="1"/>
</dbReference>
<feature type="coiled-coil region" evidence="1">
    <location>
        <begin position="492"/>
        <end position="519"/>
    </location>
</feature>
<evidence type="ECO:0000256" key="2">
    <source>
        <dbReference type="SAM" id="MobiDB-lite"/>
    </source>
</evidence>
<feature type="region of interest" description="Disordered" evidence="2">
    <location>
        <begin position="106"/>
        <end position="140"/>
    </location>
</feature>
<dbReference type="WBParaSite" id="SSLN_0000452801-mRNA-1">
    <property type="protein sequence ID" value="SSLN_0000452801-mRNA-1"/>
    <property type="gene ID" value="SSLN_0000452801"/>
</dbReference>
<evidence type="ECO:0000256" key="1">
    <source>
        <dbReference type="SAM" id="Coils"/>
    </source>
</evidence>
<feature type="region of interest" description="Disordered" evidence="2">
    <location>
        <begin position="436"/>
        <end position="484"/>
    </location>
</feature>
<evidence type="ECO:0000313" key="4">
    <source>
        <dbReference type="Proteomes" id="UP000275846"/>
    </source>
</evidence>
<evidence type="ECO:0000313" key="3">
    <source>
        <dbReference type="EMBL" id="VDL90766.1"/>
    </source>
</evidence>
<feature type="compositionally biased region" description="Low complexity" evidence="2">
    <location>
        <begin position="534"/>
        <end position="543"/>
    </location>
</feature>
<feature type="region of interest" description="Disordered" evidence="2">
    <location>
        <begin position="17"/>
        <end position="90"/>
    </location>
</feature>
<dbReference type="EMBL" id="UYSU01032844">
    <property type="protein sequence ID" value="VDL90766.1"/>
    <property type="molecule type" value="Genomic_DNA"/>
</dbReference>
<accession>A0A183SJI3</accession>
<reference evidence="5" key="1">
    <citation type="submission" date="2016-06" db="UniProtKB">
        <authorList>
            <consortium name="WormBaseParasite"/>
        </authorList>
    </citation>
    <scope>IDENTIFICATION</scope>
</reference>
<dbReference type="OrthoDB" id="10584468at2759"/>
<dbReference type="AlphaFoldDB" id="A0A183SJI3"/>
<evidence type="ECO:0000313" key="5">
    <source>
        <dbReference type="WBParaSite" id="SSLN_0000452801-mRNA-1"/>
    </source>
</evidence>
<gene>
    <name evidence="3" type="ORF">SSLN_LOCUS4381</name>
</gene>
<feature type="region of interest" description="Disordered" evidence="2">
    <location>
        <begin position="529"/>
        <end position="549"/>
    </location>
</feature>
<name>A0A183SJI3_SCHSO</name>
<keyword evidence="4" id="KW-1185">Reference proteome</keyword>
<dbReference type="PANTHER" id="PTHR47027:SF26">
    <property type="entry name" value="REVERSE TRANSCRIPTASE DOMAIN-CONTAINING PROTEIN"/>
    <property type="match status" value="1"/>
</dbReference>
<feature type="region of interest" description="Disordered" evidence="2">
    <location>
        <begin position="607"/>
        <end position="641"/>
    </location>
</feature>
<sequence length="823" mass="91207">MNSALMERINLLRDLFKGTGSSGRTKRSSHPLKRADSGRSALDPGSRFTRSISPFIETDVARGRSPMQGGVDGSGSANTSPGAPPRRRHHHRIFGDVDNSAANSDSFGSPLLMSDTPIDSAGTSSAATLTSMDSIQPPKPVPTVAHTVSTNGGFQEGDASSAPDVEFSSLSDTGVHFPSSHVRFLRFLCVKKSSSISNLPTAHPREWHQRSLSTGQNAYISDNVDVHPSTLEAPTFHLINGQRRKSLYKNRARCQFHISEYDDEFYDRNTYYSEYSDEEEEDGRSRMRGFPLDYANDHHSHIVLQLLKLLFNDLPPPDPKFVQGLCHNPPYICFPTPANDALFLPALACPPDGNRSRISSIVRSGIRHIFSPARRKNSHLPATKSRISTVSLPGGVFTNNNKKSIKHCSTDNNLLQYHRWSTVQPPNLAKLALLQKSDSTSCHSSPPKNTPLSSSQPEFIVPAHPPHSGLDQADKQASETPPVAARGGTVEIGLLKHDITALEKAIRKIESQLKELENWFFEQMAAGSSALDHPSSTTGSPSSEVSIKQTYKKRNSELKRQLAEMQTRLSDTRYVVHELETRGLPEGVDAKAFIRRLLADRRKNERAGVGEVGRVSGSPKKSGKSRHASPPVTSTLPQPEHGLSYSFKNSSLPAFFWHDPFSFHAQFSPHSPLRRNNGKLVYKQGGPRLMAELTTLFQEMWRQGQVRRISKTRQSSISTNGRGIGNSVIITEASRPDFKYATVVQLYKRKGNRQLCDNHRGISLLNIAGKIFARILLNRRNGHLGLGLLPESQCGLRRHCGTTDMIFAARQRQEKCQEMRTHI</sequence>
<reference evidence="3 4" key="2">
    <citation type="submission" date="2018-11" db="EMBL/GenBank/DDBJ databases">
        <authorList>
            <consortium name="Pathogen Informatics"/>
        </authorList>
    </citation>
    <scope>NUCLEOTIDE SEQUENCE [LARGE SCALE GENOMIC DNA]</scope>
    <source>
        <strain evidence="3 4">NST_G2</strain>
    </source>
</reference>